<accession>A0A512D9U8</accession>
<proteinExistence type="predicted"/>
<name>A0A512D9U8_9CELL</name>
<comment type="caution">
    <text evidence="1">The sequence shown here is derived from an EMBL/GenBank/DDBJ whole genome shotgun (WGS) entry which is preliminary data.</text>
</comment>
<organism evidence="1 2">
    <name type="scientific">Cellulomonas aerilata</name>
    <dbReference type="NCBI Taxonomy" id="515326"/>
    <lineage>
        <taxon>Bacteria</taxon>
        <taxon>Bacillati</taxon>
        <taxon>Actinomycetota</taxon>
        <taxon>Actinomycetes</taxon>
        <taxon>Micrococcales</taxon>
        <taxon>Cellulomonadaceae</taxon>
        <taxon>Cellulomonas</taxon>
    </lineage>
</organism>
<reference evidence="1 2" key="1">
    <citation type="submission" date="2019-07" db="EMBL/GenBank/DDBJ databases">
        <title>Whole genome shotgun sequence of Cellulomonas aerilata NBRC 106308.</title>
        <authorList>
            <person name="Hosoyama A."/>
            <person name="Uohara A."/>
            <person name="Ohji S."/>
            <person name="Ichikawa N."/>
        </authorList>
    </citation>
    <scope>NUCLEOTIDE SEQUENCE [LARGE SCALE GENOMIC DNA]</scope>
    <source>
        <strain evidence="1 2">NBRC 106308</strain>
    </source>
</reference>
<dbReference type="AlphaFoldDB" id="A0A512D9U8"/>
<evidence type="ECO:0000313" key="1">
    <source>
        <dbReference type="EMBL" id="GEO33264.1"/>
    </source>
</evidence>
<keyword evidence="2" id="KW-1185">Reference proteome</keyword>
<evidence type="ECO:0000313" key="2">
    <source>
        <dbReference type="Proteomes" id="UP000321181"/>
    </source>
</evidence>
<dbReference type="OrthoDB" id="7527071at2"/>
<dbReference type="Proteomes" id="UP000321181">
    <property type="component" value="Unassembled WGS sequence"/>
</dbReference>
<sequence>MRESESKDLRAVDRAHFSVTLDAQNGRHRGEMTLYGAGQPILYAPLGPAVWDHVFHDPNVWHERDDLMRLIANFELEVLGLTLTGDRSTERFIPADGGGPLLYSNTVEHLWR</sequence>
<gene>
    <name evidence="1" type="ORF">CAE01nite_09890</name>
</gene>
<protein>
    <submittedName>
        <fullName evidence="1">Uncharacterized protein</fullName>
    </submittedName>
</protein>
<dbReference type="EMBL" id="BJYY01000006">
    <property type="protein sequence ID" value="GEO33264.1"/>
    <property type="molecule type" value="Genomic_DNA"/>
</dbReference>
<dbReference type="RefSeq" id="WP_146900863.1">
    <property type="nucleotide sequence ID" value="NZ_BAAARM010000002.1"/>
</dbReference>